<dbReference type="GO" id="GO:0008047">
    <property type="term" value="F:enzyme activator activity"/>
    <property type="evidence" value="ECO:0007669"/>
    <property type="project" value="TreeGrafter"/>
</dbReference>
<feature type="coiled-coil region" evidence="6">
    <location>
        <begin position="80"/>
        <end position="107"/>
    </location>
</feature>
<evidence type="ECO:0000256" key="6">
    <source>
        <dbReference type="SAM" id="Coils"/>
    </source>
</evidence>
<dbReference type="InterPro" id="IPR051314">
    <property type="entry name" value="AAA_ATPase_RarA/MGS1/WRNIP1"/>
</dbReference>
<dbReference type="Pfam" id="PF16193">
    <property type="entry name" value="AAA_assoc_2"/>
    <property type="match status" value="1"/>
</dbReference>
<keyword evidence="5" id="KW-0067">ATP-binding</keyword>
<evidence type="ECO:0000256" key="1">
    <source>
        <dbReference type="ARBA" id="ARBA00002393"/>
    </source>
</evidence>
<dbReference type="GO" id="GO:0006261">
    <property type="term" value="P:DNA-templated DNA replication"/>
    <property type="evidence" value="ECO:0007669"/>
    <property type="project" value="TreeGrafter"/>
</dbReference>
<dbReference type="GO" id="GO:0005524">
    <property type="term" value="F:ATP binding"/>
    <property type="evidence" value="ECO:0007669"/>
    <property type="project" value="UniProtKB-KW"/>
</dbReference>
<dbReference type="Pfam" id="PF00004">
    <property type="entry name" value="AAA"/>
    <property type="match status" value="1"/>
</dbReference>
<feature type="domain" description="AAA+ ATPase" evidence="7">
    <location>
        <begin position="48"/>
        <end position="166"/>
    </location>
</feature>
<dbReference type="PANTHER" id="PTHR13779">
    <property type="entry name" value="WERNER HELICASE-INTERACTING PROTEIN 1 FAMILY MEMBER"/>
    <property type="match status" value="1"/>
</dbReference>
<comment type="function">
    <text evidence="1">DNA-dependent ATPase that plays important roles in cellular responses to stalled DNA replication processes.</text>
</comment>
<dbReference type="eggNOG" id="COG2256">
    <property type="taxonomic scope" value="Bacteria"/>
</dbReference>
<dbReference type="RefSeq" id="WP_013386878.1">
    <property type="nucleotide sequence ID" value="NC_014632.1"/>
</dbReference>
<name>E3HB57_ILYPC</name>
<dbReference type="GO" id="GO:0000731">
    <property type="term" value="P:DNA synthesis involved in DNA repair"/>
    <property type="evidence" value="ECO:0007669"/>
    <property type="project" value="TreeGrafter"/>
</dbReference>
<dbReference type="FunFam" id="3.40.50.300:FF:000137">
    <property type="entry name" value="Replication-associated recombination protein A"/>
    <property type="match status" value="1"/>
</dbReference>
<keyword evidence="3" id="KW-0235">DNA replication</keyword>
<dbReference type="InterPro" id="IPR008921">
    <property type="entry name" value="DNA_pol3_clamp-load_cplx_C"/>
</dbReference>
<dbReference type="SUPFAM" id="SSF48019">
    <property type="entry name" value="post-AAA+ oligomerization domain-like"/>
    <property type="match status" value="1"/>
</dbReference>
<keyword evidence="4" id="KW-0547">Nucleotide-binding</keyword>
<dbReference type="GO" id="GO:0016887">
    <property type="term" value="F:ATP hydrolysis activity"/>
    <property type="evidence" value="ECO:0007669"/>
    <property type="project" value="InterPro"/>
</dbReference>
<dbReference type="GO" id="GO:0003677">
    <property type="term" value="F:DNA binding"/>
    <property type="evidence" value="ECO:0007669"/>
    <property type="project" value="InterPro"/>
</dbReference>
<dbReference type="Gene3D" id="3.40.50.300">
    <property type="entry name" value="P-loop containing nucleotide triphosphate hydrolases"/>
    <property type="match status" value="1"/>
</dbReference>
<dbReference type="KEGG" id="ipo:Ilyop_0420"/>
<dbReference type="CDD" id="cd18139">
    <property type="entry name" value="HLD_clamp_RarA"/>
    <property type="match status" value="1"/>
</dbReference>
<accession>E3HB57</accession>
<dbReference type="SUPFAM" id="SSF52540">
    <property type="entry name" value="P-loop containing nucleoside triphosphate hydrolases"/>
    <property type="match status" value="1"/>
</dbReference>
<dbReference type="InterPro" id="IPR003593">
    <property type="entry name" value="AAA+_ATPase"/>
</dbReference>
<dbReference type="STRING" id="572544.Ilyop_0420"/>
<evidence type="ECO:0000313" key="8">
    <source>
        <dbReference type="EMBL" id="ADO82208.1"/>
    </source>
</evidence>
<dbReference type="InterPro" id="IPR027417">
    <property type="entry name" value="P-loop_NTPase"/>
</dbReference>
<reference evidence="8 9" key="1">
    <citation type="journal article" date="2010" name="Stand. Genomic Sci.">
        <title>Complete genome sequence of Ilyobacter polytropus type strain (CuHbu1).</title>
        <authorList>
            <person name="Sikorski J."/>
            <person name="Chertkov O."/>
            <person name="Lapidus A."/>
            <person name="Nolan M."/>
            <person name="Lucas S."/>
            <person name="Del Rio T.G."/>
            <person name="Tice H."/>
            <person name="Cheng J.F."/>
            <person name="Tapia R."/>
            <person name="Han C."/>
            <person name="Goodwin L."/>
            <person name="Pitluck S."/>
            <person name="Liolios K."/>
            <person name="Ivanova N."/>
            <person name="Mavromatis K."/>
            <person name="Mikhailova N."/>
            <person name="Pati A."/>
            <person name="Chen A."/>
            <person name="Palaniappan K."/>
            <person name="Land M."/>
            <person name="Hauser L."/>
            <person name="Chang Y.J."/>
            <person name="Jeffries C.D."/>
            <person name="Brambilla E."/>
            <person name="Yasawong M."/>
            <person name="Rohde M."/>
            <person name="Pukall R."/>
            <person name="Spring S."/>
            <person name="Goker M."/>
            <person name="Woyke T."/>
            <person name="Bristow J."/>
            <person name="Eisen J.A."/>
            <person name="Markowitz V."/>
            <person name="Hugenholtz P."/>
            <person name="Kyrpides N.C."/>
            <person name="Klenk H.P."/>
        </authorList>
    </citation>
    <scope>NUCLEOTIDE SEQUENCE [LARGE SCALE GENOMIC DNA]</scope>
    <source>
        <strain evidence="9">ATCC 51220 / DSM 2926 / LMG 16218 / CuHBu1</strain>
    </source>
</reference>
<dbReference type="OrthoDB" id="9778364at2"/>
<dbReference type="PANTHER" id="PTHR13779:SF7">
    <property type="entry name" value="ATPASE WRNIP1"/>
    <property type="match status" value="1"/>
</dbReference>
<evidence type="ECO:0000259" key="7">
    <source>
        <dbReference type="SMART" id="SM00382"/>
    </source>
</evidence>
<evidence type="ECO:0000313" key="9">
    <source>
        <dbReference type="Proteomes" id="UP000006875"/>
    </source>
</evidence>
<dbReference type="Proteomes" id="UP000006875">
    <property type="component" value="Chromosome"/>
</dbReference>
<protein>
    <submittedName>
        <fullName evidence="8">Recombination protein MgsA</fullName>
    </submittedName>
</protein>
<dbReference type="HOGENOM" id="CLU_017985_0_3_0"/>
<dbReference type="Pfam" id="PF12002">
    <property type="entry name" value="MgsA_C"/>
    <property type="match status" value="1"/>
</dbReference>
<evidence type="ECO:0000256" key="5">
    <source>
        <dbReference type="ARBA" id="ARBA00022840"/>
    </source>
</evidence>
<gene>
    <name evidence="8" type="ordered locus">Ilyop_0420</name>
</gene>
<dbReference type="InterPro" id="IPR003959">
    <property type="entry name" value="ATPase_AAA_core"/>
</dbReference>
<organism evidence="8 9">
    <name type="scientific">Ilyobacter polytropus (strain ATCC 51220 / DSM 2926 / LMG 16218 / CuHBu1)</name>
    <dbReference type="NCBI Taxonomy" id="572544"/>
    <lineage>
        <taxon>Bacteria</taxon>
        <taxon>Fusobacteriati</taxon>
        <taxon>Fusobacteriota</taxon>
        <taxon>Fusobacteriia</taxon>
        <taxon>Fusobacteriales</taxon>
        <taxon>Fusobacteriaceae</taxon>
        <taxon>Ilyobacter</taxon>
    </lineage>
</organism>
<dbReference type="AlphaFoldDB" id="E3HB57"/>
<sequence>MKSLFHGNYDNIRPLAYQMRPKTLLDYVGQEEIIGEKSVLRKLITKGKMINSIFFGPPGTGKTSLAEIIAEELSYSFEKMNATTANLSDFREVVERAKKRVELENRRTLLFLDEIHRFNKLQQDSLLPYTEEGLIVLVGATTENPYYTLNNALLSRCMVFEFKKLEERHIRELVKKGCKRLDILEKLSSEMEDIILELSRGDARVALNYVELFANTAEDLNENELKELFKKRNDAYHKKEDKYNIVSAFIKSIRGSDPDAAVYWMARMLSGGEDPRYIARRLMILASEDIGMANPEAMLIAHAAMDASEKIGMPEVRIILSQAAIYLAISSKSNSSYEAVNSALDDISKGKIEDVPKHLKNQYGELYKYPHSHPGNFVQQVYKKDRKKYYNPGDNKNERLISQKLLKLWDEK</sequence>
<evidence type="ECO:0000256" key="3">
    <source>
        <dbReference type="ARBA" id="ARBA00022705"/>
    </source>
</evidence>
<dbReference type="InterPro" id="IPR021886">
    <property type="entry name" value="MgsA_C"/>
</dbReference>
<keyword evidence="9" id="KW-1185">Reference proteome</keyword>
<keyword evidence="6" id="KW-0175">Coiled coil</keyword>
<dbReference type="GO" id="GO:0017116">
    <property type="term" value="F:single-stranded DNA helicase activity"/>
    <property type="evidence" value="ECO:0007669"/>
    <property type="project" value="TreeGrafter"/>
</dbReference>
<dbReference type="InterPro" id="IPR032423">
    <property type="entry name" value="AAA_assoc_2"/>
</dbReference>
<dbReference type="EMBL" id="CP002281">
    <property type="protein sequence ID" value="ADO82208.1"/>
    <property type="molecule type" value="Genomic_DNA"/>
</dbReference>
<dbReference type="FunFam" id="1.20.272.10:FF:000001">
    <property type="entry name" value="Putative AAA family ATPase"/>
    <property type="match status" value="1"/>
</dbReference>
<proteinExistence type="inferred from homology"/>
<evidence type="ECO:0000256" key="2">
    <source>
        <dbReference type="ARBA" id="ARBA00008959"/>
    </source>
</evidence>
<evidence type="ECO:0000256" key="4">
    <source>
        <dbReference type="ARBA" id="ARBA00022741"/>
    </source>
</evidence>
<dbReference type="Gene3D" id="1.20.272.10">
    <property type="match status" value="1"/>
</dbReference>
<dbReference type="CDD" id="cd00009">
    <property type="entry name" value="AAA"/>
    <property type="match status" value="1"/>
</dbReference>
<comment type="similarity">
    <text evidence="2">Belongs to the AAA ATPase family. RarA/MGS1/WRNIP1 subfamily.</text>
</comment>
<dbReference type="SMART" id="SM00382">
    <property type="entry name" value="AAA"/>
    <property type="match status" value="1"/>
</dbReference>
<dbReference type="Gene3D" id="1.10.3710.10">
    <property type="entry name" value="DNA polymerase III clamp loader subunits, C-terminal domain"/>
    <property type="match status" value="1"/>
</dbReference>